<keyword evidence="1" id="KW-0732">Signal</keyword>
<evidence type="ECO:0000313" key="2">
    <source>
        <dbReference type="EMBL" id="EAP87585.1"/>
    </source>
</evidence>
<feature type="chain" id="PRO_5002658991" description="Adhesin domain-containing protein" evidence="1">
    <location>
        <begin position="26"/>
        <end position="213"/>
    </location>
</feature>
<feature type="signal peptide" evidence="1">
    <location>
        <begin position="1"/>
        <end position="25"/>
    </location>
</feature>
<dbReference type="KEGG" id="cat:CA2559_02480"/>
<dbReference type="eggNOG" id="ENOG50332W8">
    <property type="taxonomic scope" value="Bacteria"/>
</dbReference>
<accession>A3U5R8</accession>
<dbReference type="STRING" id="216432.CA2559_02480"/>
<evidence type="ECO:0000256" key="1">
    <source>
        <dbReference type="SAM" id="SignalP"/>
    </source>
</evidence>
<gene>
    <name evidence="2" type="ordered locus">CA2559_02480</name>
</gene>
<name>A3U5R8_CROAH</name>
<evidence type="ECO:0000313" key="3">
    <source>
        <dbReference type="Proteomes" id="UP000002297"/>
    </source>
</evidence>
<dbReference type="EMBL" id="CP002046">
    <property type="protein sequence ID" value="EAP87585.1"/>
    <property type="molecule type" value="Genomic_DNA"/>
</dbReference>
<dbReference type="HOGENOM" id="CLU_110643_0_0_10"/>
<evidence type="ECO:0008006" key="4">
    <source>
        <dbReference type="Google" id="ProtNLM"/>
    </source>
</evidence>
<dbReference type="Proteomes" id="UP000002297">
    <property type="component" value="Chromosome"/>
</dbReference>
<proteinExistence type="predicted"/>
<protein>
    <recommendedName>
        <fullName evidence="4">Adhesin domain-containing protein</fullName>
    </recommendedName>
</protein>
<reference evidence="2 3" key="1">
    <citation type="journal article" date="2010" name="J. Bacteriol.">
        <title>The complete genome sequence of Croceibacter atlanticus HTCC2559T.</title>
        <authorList>
            <person name="Oh H.M."/>
            <person name="Kang I."/>
            <person name="Ferriera S."/>
            <person name="Giovannoni S.J."/>
            <person name="Cho J.C."/>
        </authorList>
    </citation>
    <scope>NUCLEOTIDE SEQUENCE [LARGE SCALE GENOMIC DNA]</scope>
    <source>
        <strain evidence="3">ATCC BAA-628 / HTCC2559 / KCTC 12090</strain>
    </source>
</reference>
<sequence length="213" mass="23687">MIRSIKIYFTVCCFFAILVQQNTFAQKQTEQQIDANEITTILVESNEVFKITLKTAKTPFVTIKTTSEGEYYQNISLITELTGEILKVTSKYPQILTSGYDKLSAHKVLAMEVILEVPENLSVQIQSNVASVFGEGSFEYLQLELKSGQCVLSNFNGNLLVNTYNGNIAVATSPSRVEAESRHGTLINNLDYTGQQLLKLKTIDGNITITKSQ</sequence>
<organism evidence="2 3">
    <name type="scientific">Croceibacter atlanticus (strain ATCC BAA-628 / JCM 21780 / CIP 108009 / IAM 15332 / KCTC 12090 / HTCC2559)</name>
    <dbReference type="NCBI Taxonomy" id="216432"/>
    <lineage>
        <taxon>Bacteria</taxon>
        <taxon>Pseudomonadati</taxon>
        <taxon>Bacteroidota</taxon>
        <taxon>Flavobacteriia</taxon>
        <taxon>Flavobacteriales</taxon>
        <taxon>Flavobacteriaceae</taxon>
        <taxon>Croceibacter</taxon>
    </lineage>
</organism>
<dbReference type="AlphaFoldDB" id="A3U5R8"/>
<keyword evidence="3" id="KW-1185">Reference proteome</keyword>